<dbReference type="GO" id="GO:0006744">
    <property type="term" value="P:ubiquinone biosynthetic process"/>
    <property type="evidence" value="ECO:0007669"/>
    <property type="project" value="TreeGrafter"/>
</dbReference>
<dbReference type="AlphaFoldDB" id="A0A1I5WDQ4"/>
<keyword evidence="7" id="KW-1185">Reference proteome</keyword>
<accession>A0A1I5WDQ4</accession>
<dbReference type="InterPro" id="IPR004147">
    <property type="entry name" value="ABC1_dom"/>
</dbReference>
<dbReference type="RefSeq" id="WP_093009539.1">
    <property type="nucleotide sequence ID" value="NZ_FOXV01000002.1"/>
</dbReference>
<dbReference type="Proteomes" id="UP000243106">
    <property type="component" value="Unassembled WGS sequence"/>
</dbReference>
<evidence type="ECO:0000259" key="5">
    <source>
        <dbReference type="Pfam" id="PF03109"/>
    </source>
</evidence>
<evidence type="ECO:0000256" key="1">
    <source>
        <dbReference type="ARBA" id="ARBA00009670"/>
    </source>
</evidence>
<keyword evidence="6" id="KW-0418">Kinase</keyword>
<dbReference type="Pfam" id="PF03109">
    <property type="entry name" value="ABC1"/>
    <property type="match status" value="1"/>
</dbReference>
<keyword evidence="2" id="KW-0808">Transferase</keyword>
<evidence type="ECO:0000313" key="6">
    <source>
        <dbReference type="EMBL" id="SFQ17761.1"/>
    </source>
</evidence>
<keyword evidence="3" id="KW-0547">Nucleotide-binding</keyword>
<reference evidence="7" key="1">
    <citation type="submission" date="2016-10" db="EMBL/GenBank/DDBJ databases">
        <authorList>
            <person name="Varghese N."/>
            <person name="Submissions S."/>
        </authorList>
    </citation>
    <scope>NUCLEOTIDE SEQUENCE [LARGE SCALE GENOMIC DNA]</scope>
    <source>
        <strain evidence="7">JCM 10271</strain>
    </source>
</reference>
<dbReference type="SUPFAM" id="SSF56112">
    <property type="entry name" value="Protein kinase-like (PK-like)"/>
    <property type="match status" value="1"/>
</dbReference>
<keyword evidence="6" id="KW-0830">Ubiquinone</keyword>
<evidence type="ECO:0000256" key="3">
    <source>
        <dbReference type="ARBA" id="ARBA00022741"/>
    </source>
</evidence>
<dbReference type="InterPro" id="IPR051409">
    <property type="entry name" value="Atypical_kinase_ADCK"/>
</dbReference>
<keyword evidence="4" id="KW-0067">ATP-binding</keyword>
<dbReference type="GO" id="GO:0005524">
    <property type="term" value="F:ATP binding"/>
    <property type="evidence" value="ECO:0007669"/>
    <property type="project" value="UniProtKB-KW"/>
</dbReference>
<proteinExistence type="inferred from homology"/>
<name>A0A1I5WDQ4_9RHOB</name>
<gene>
    <name evidence="6" type="ORF">SAMN05421853_102276</name>
</gene>
<evidence type="ECO:0000256" key="2">
    <source>
        <dbReference type="ARBA" id="ARBA00022679"/>
    </source>
</evidence>
<dbReference type="PANTHER" id="PTHR43851">
    <property type="match status" value="1"/>
</dbReference>
<dbReference type="InterPro" id="IPR011009">
    <property type="entry name" value="Kinase-like_dom_sf"/>
</dbReference>
<evidence type="ECO:0000313" key="7">
    <source>
        <dbReference type="Proteomes" id="UP000243106"/>
    </source>
</evidence>
<dbReference type="CDD" id="cd13970">
    <property type="entry name" value="ABC1_ADCK3"/>
    <property type="match status" value="1"/>
</dbReference>
<dbReference type="STRING" id="93684.SAMN05421853_102276"/>
<sequence length="448" mass="49760">MSDDENRYAPVPTGRAARIGRMGRFGTGLLGRAALDGARAVASGKRPRLNDLVMTPANAARFAEELSQMRGAAMKMGQLISMEAGEVMPAELARIMERLRSEAHYMPPGQLKGVLEANWGKGFQRRFKSFDVRPIAAASIGQVHRAVTKEGRALAIKVQYPGIRASIDSDIRNLGGLLRWSGLLPRRLDLGPLLEEARQQLHEEADYEREATALRRFSDWLADDPDFLVPGVAEDFTTRDILAMDFIDGRPIESAEAEDQVTRDDIAARLITLVLRELFDLGAMQTDPNFANFRWQPETGRIVLLDFGAVRDFAPDRVAIFRDLLGATLSGDRAWMHRAAIAVGYMTRDTEPRHAEAILDMMEIAASPLRSDAPFDFRAERLATRFAEAGQHFAEERDFAVIPPVDALFLQRKIGGLYLLCARLGARVEVRPLLEPFARTANSHNSPA</sequence>
<organism evidence="6 7">
    <name type="scientific">Roseivivax halotolerans</name>
    <dbReference type="NCBI Taxonomy" id="93684"/>
    <lineage>
        <taxon>Bacteria</taxon>
        <taxon>Pseudomonadati</taxon>
        <taxon>Pseudomonadota</taxon>
        <taxon>Alphaproteobacteria</taxon>
        <taxon>Rhodobacterales</taxon>
        <taxon>Roseobacteraceae</taxon>
        <taxon>Roseivivax</taxon>
    </lineage>
</organism>
<dbReference type="GO" id="GO:0016301">
    <property type="term" value="F:kinase activity"/>
    <property type="evidence" value="ECO:0007669"/>
    <property type="project" value="UniProtKB-KW"/>
</dbReference>
<dbReference type="InterPro" id="IPR034646">
    <property type="entry name" value="ADCK3_dom"/>
</dbReference>
<dbReference type="EMBL" id="FOXV01000002">
    <property type="protein sequence ID" value="SFQ17761.1"/>
    <property type="molecule type" value="Genomic_DNA"/>
</dbReference>
<dbReference type="PANTHER" id="PTHR43851:SF3">
    <property type="entry name" value="COENZYME Q8"/>
    <property type="match status" value="1"/>
</dbReference>
<feature type="domain" description="ABC1 atypical kinase-like" evidence="5">
    <location>
        <begin position="98"/>
        <end position="336"/>
    </location>
</feature>
<evidence type="ECO:0000256" key="4">
    <source>
        <dbReference type="ARBA" id="ARBA00022840"/>
    </source>
</evidence>
<protein>
    <submittedName>
        <fullName evidence="6">Predicted unusual protein kinase regulating ubiquinone biosynthesis, AarF/ABC1/UbiB family</fullName>
    </submittedName>
</protein>
<comment type="similarity">
    <text evidence="1">Belongs to the protein kinase superfamily. ADCK protein kinase family.</text>
</comment>